<proteinExistence type="predicted"/>
<protein>
    <submittedName>
        <fullName evidence="1">Protein msta, isoform A</fullName>
    </submittedName>
</protein>
<reference evidence="1 2" key="1">
    <citation type="journal article" date="2015" name="Genome Biol. Evol.">
        <title>The genome of winter moth (Operophtera brumata) provides a genomic perspective on sexual dimorphism and phenology.</title>
        <authorList>
            <person name="Derks M.F."/>
            <person name="Smit S."/>
            <person name="Salis L."/>
            <person name="Schijlen E."/>
            <person name="Bossers A."/>
            <person name="Mateman C."/>
            <person name="Pijl A.S."/>
            <person name="de Ridder D."/>
            <person name="Groenen M.A."/>
            <person name="Visser M.E."/>
            <person name="Megens H.J."/>
        </authorList>
    </citation>
    <scope>NUCLEOTIDE SEQUENCE [LARGE SCALE GENOMIC DNA]</scope>
    <source>
        <strain evidence="1">WM2013NL</strain>
        <tissue evidence="1">Head and thorax</tissue>
    </source>
</reference>
<dbReference type="AlphaFoldDB" id="A0A0L7LKT7"/>
<dbReference type="InterPro" id="IPR053010">
    <property type="entry name" value="SET_SmydA-8"/>
</dbReference>
<dbReference type="SUPFAM" id="SSF82199">
    <property type="entry name" value="SET domain"/>
    <property type="match status" value="1"/>
</dbReference>
<accession>A0A0L7LKT7</accession>
<dbReference type="Gene3D" id="1.10.220.160">
    <property type="match status" value="1"/>
</dbReference>
<dbReference type="STRING" id="104452.A0A0L7LKT7"/>
<dbReference type="EMBL" id="JTDY01000739">
    <property type="protein sequence ID" value="KOB76050.1"/>
    <property type="molecule type" value="Genomic_DNA"/>
</dbReference>
<dbReference type="PANTHER" id="PTHR46455:SF7">
    <property type="entry name" value="RE12806P"/>
    <property type="match status" value="1"/>
</dbReference>
<dbReference type="Proteomes" id="UP000037510">
    <property type="component" value="Unassembled WGS sequence"/>
</dbReference>
<keyword evidence="2" id="KW-1185">Reference proteome</keyword>
<gene>
    <name evidence="1" type="ORF">OBRU01_06427</name>
</gene>
<sequence>MANVRHYDLLQNDKYGRYLVANKDLINGEIIFTDTPFAFGPKPGKLLLAKENDPDRWQHELEAMETHTEARQKRQTWAADQVNIADFLVDHCKLGTRFDKELVQRVCGILEVRIRAIYPRLAIAAHSCVPNIVHTILTNDYQLPELLMIFLRVQVRAAVPIKSGETLHLCYTHVLSPTIIRREFLIQSKFFNCDCPRCADPTELGTHLSTLKCNKCDNGVILSTNPLAYALSILDSPSQRTAASPTSFTLSSQMITIRAAVPIKSGETLHLCYTHVLSPTIIRREFLIQSKFFNCDCPRCADPTELGTHLSTLKCNKCDNGVILSTNPLDNDAQWKCTDKNCEFRTSGAAMRKMLAVAQADLEQLDAIEPGPQAIELREATIQKYKSVFHPRHSLLLSIKHSLAQLYGRVEGYNIGELPDLTLERKAEFCRLLLKTLDVISPGDSRMRGMMVYELHAPLMFLARSQCARGLIALDSLKARLQEPIRCLAEAARILTREDPHSPEGITGLIASRY</sequence>
<dbReference type="Gene3D" id="1.25.40.10">
    <property type="entry name" value="Tetratricopeptide repeat domain"/>
    <property type="match status" value="1"/>
</dbReference>
<dbReference type="PANTHER" id="PTHR46455">
    <property type="entry name" value="SET AND MYND DOMAIN CONTAINING, ARTHROPOD-SPECIFIC, MEMBER 4, ISOFORM A"/>
    <property type="match status" value="1"/>
</dbReference>
<comment type="caution">
    <text evidence="1">The sequence shown here is derived from an EMBL/GenBank/DDBJ whole genome shotgun (WGS) entry which is preliminary data.</text>
</comment>
<dbReference type="InterPro" id="IPR046341">
    <property type="entry name" value="SET_dom_sf"/>
</dbReference>
<evidence type="ECO:0000313" key="1">
    <source>
        <dbReference type="EMBL" id="KOB76050.1"/>
    </source>
</evidence>
<dbReference type="Gene3D" id="2.170.270.10">
    <property type="entry name" value="SET domain"/>
    <property type="match status" value="1"/>
</dbReference>
<evidence type="ECO:0000313" key="2">
    <source>
        <dbReference type="Proteomes" id="UP000037510"/>
    </source>
</evidence>
<name>A0A0L7LKT7_OPEBR</name>
<organism evidence="1 2">
    <name type="scientific">Operophtera brumata</name>
    <name type="common">Winter moth</name>
    <name type="synonym">Phalaena brumata</name>
    <dbReference type="NCBI Taxonomy" id="104452"/>
    <lineage>
        <taxon>Eukaryota</taxon>
        <taxon>Metazoa</taxon>
        <taxon>Ecdysozoa</taxon>
        <taxon>Arthropoda</taxon>
        <taxon>Hexapoda</taxon>
        <taxon>Insecta</taxon>
        <taxon>Pterygota</taxon>
        <taxon>Neoptera</taxon>
        <taxon>Endopterygota</taxon>
        <taxon>Lepidoptera</taxon>
        <taxon>Glossata</taxon>
        <taxon>Ditrysia</taxon>
        <taxon>Geometroidea</taxon>
        <taxon>Geometridae</taxon>
        <taxon>Larentiinae</taxon>
        <taxon>Operophtera</taxon>
    </lineage>
</organism>
<dbReference type="CDD" id="cd20071">
    <property type="entry name" value="SET_SMYD"/>
    <property type="match status" value="1"/>
</dbReference>
<dbReference type="InterPro" id="IPR011990">
    <property type="entry name" value="TPR-like_helical_dom_sf"/>
</dbReference>